<keyword evidence="4" id="KW-0812">Transmembrane</keyword>
<evidence type="ECO:0000256" key="8">
    <source>
        <dbReference type="ARBA" id="ARBA00023004"/>
    </source>
</evidence>
<dbReference type="Pfam" id="PF00067">
    <property type="entry name" value="p450"/>
    <property type="match status" value="1"/>
</dbReference>
<dbReference type="GO" id="GO:0004497">
    <property type="term" value="F:monooxygenase activity"/>
    <property type="evidence" value="ECO:0007669"/>
    <property type="project" value="UniProtKB-KW"/>
</dbReference>
<evidence type="ECO:0000256" key="4">
    <source>
        <dbReference type="ARBA" id="ARBA00022692"/>
    </source>
</evidence>
<keyword evidence="8 11" id="KW-0408">Iron</keyword>
<sequence length="505" mass="57936">MFLAISIILLTLPILFHLIRILRSVLWRPYIIQRHFKKQGITGPGYRPITGNSSESKLKMAEARTRRITSYEYHLGVLQNAIPGYFDWSGIYGKTYLYWFGSTPRLAISDPVMVKEVLMNSNGTFQRLDSNPLSKQLMGDGLLELKGQKWAVHRRIAALALNMEQVKGWVPKMADSVLNMFQNWKEGRGEFEIDVHKEFHTLSADIISRTIFGSSFEEGKRIFQLQEQQMQLFFTSLLNVYIPGFRFLPTKMNRKRWSLNKEIRESIGKLIMETNTRNSRNLLSLLMSSHKNSDGEDEKLGVEEIIDECKTFYVAGKETAANVLTWAVVLLAMNQDWQLKARQEVVELFKDRSTPPTSELVGRLKLISMILNETLRLYTPTPLIVRQVCKDVDIQGIRVPADTHIVSHIISCHYDPEIWGPDSDQFDPERFGRPGKHISAFFPWGLGPRICVGQSFAMVEIKLALAMILRRYAFRLSETYVHSPVNFVTLRPQYGAQIVFTGLDG</sequence>
<evidence type="ECO:0000256" key="3">
    <source>
        <dbReference type="ARBA" id="ARBA00022617"/>
    </source>
</evidence>
<dbReference type="PRINTS" id="PR00463">
    <property type="entry name" value="EP450I"/>
</dbReference>
<dbReference type="Gene3D" id="1.10.630.10">
    <property type="entry name" value="Cytochrome P450"/>
    <property type="match status" value="1"/>
</dbReference>
<feature type="binding site" description="axial binding residue" evidence="11">
    <location>
        <position position="451"/>
    </location>
    <ligand>
        <name>heme</name>
        <dbReference type="ChEBI" id="CHEBI:30413"/>
    </ligand>
    <ligandPart>
        <name>Fe</name>
        <dbReference type="ChEBI" id="CHEBI:18248"/>
    </ligandPart>
</feature>
<keyword evidence="9 12" id="KW-0503">Monooxygenase</keyword>
<organism evidence="13 14">
    <name type="scientific">Linum tenue</name>
    <dbReference type="NCBI Taxonomy" id="586396"/>
    <lineage>
        <taxon>Eukaryota</taxon>
        <taxon>Viridiplantae</taxon>
        <taxon>Streptophyta</taxon>
        <taxon>Embryophyta</taxon>
        <taxon>Tracheophyta</taxon>
        <taxon>Spermatophyta</taxon>
        <taxon>Magnoliopsida</taxon>
        <taxon>eudicotyledons</taxon>
        <taxon>Gunneridae</taxon>
        <taxon>Pentapetalae</taxon>
        <taxon>rosids</taxon>
        <taxon>fabids</taxon>
        <taxon>Malpighiales</taxon>
        <taxon>Linaceae</taxon>
        <taxon>Linum</taxon>
    </lineage>
</organism>
<keyword evidence="3 11" id="KW-0349">Heme</keyword>
<accession>A0AAV0RMK2</accession>
<protein>
    <recommendedName>
        <fullName evidence="15">Cytochrome P450</fullName>
    </recommendedName>
</protein>
<evidence type="ECO:0000256" key="10">
    <source>
        <dbReference type="ARBA" id="ARBA00023136"/>
    </source>
</evidence>
<evidence type="ECO:0008006" key="15">
    <source>
        <dbReference type="Google" id="ProtNLM"/>
    </source>
</evidence>
<name>A0AAV0RMK2_9ROSI</name>
<evidence type="ECO:0000256" key="6">
    <source>
        <dbReference type="ARBA" id="ARBA00022989"/>
    </source>
</evidence>
<dbReference type="Proteomes" id="UP001154282">
    <property type="component" value="Unassembled WGS sequence"/>
</dbReference>
<evidence type="ECO:0000256" key="9">
    <source>
        <dbReference type="ARBA" id="ARBA00023033"/>
    </source>
</evidence>
<keyword evidence="7 12" id="KW-0560">Oxidoreductase</keyword>
<dbReference type="PRINTS" id="PR00385">
    <property type="entry name" value="P450"/>
</dbReference>
<comment type="cofactor">
    <cofactor evidence="11">
        <name>heme</name>
        <dbReference type="ChEBI" id="CHEBI:30413"/>
    </cofactor>
</comment>
<evidence type="ECO:0000256" key="11">
    <source>
        <dbReference type="PIRSR" id="PIRSR602401-1"/>
    </source>
</evidence>
<dbReference type="SUPFAM" id="SSF48264">
    <property type="entry name" value="Cytochrome P450"/>
    <property type="match status" value="1"/>
</dbReference>
<dbReference type="PROSITE" id="PS00086">
    <property type="entry name" value="CYTOCHROME_P450"/>
    <property type="match status" value="1"/>
</dbReference>
<dbReference type="GO" id="GO:0016705">
    <property type="term" value="F:oxidoreductase activity, acting on paired donors, with incorporation or reduction of molecular oxygen"/>
    <property type="evidence" value="ECO:0007669"/>
    <property type="project" value="InterPro"/>
</dbReference>
<dbReference type="EMBL" id="CAMGYJ010000011">
    <property type="protein sequence ID" value="CAI0558810.1"/>
    <property type="molecule type" value="Genomic_DNA"/>
</dbReference>
<dbReference type="AlphaFoldDB" id="A0AAV0RMK2"/>
<comment type="caution">
    <text evidence="13">The sequence shown here is derived from an EMBL/GenBank/DDBJ whole genome shotgun (WGS) entry which is preliminary data.</text>
</comment>
<dbReference type="PANTHER" id="PTHR24282:SF221">
    <property type="entry name" value="CYTOCHROME P450"/>
    <property type="match status" value="1"/>
</dbReference>
<proteinExistence type="inferred from homology"/>
<comment type="similarity">
    <text evidence="2 12">Belongs to the cytochrome P450 family.</text>
</comment>
<gene>
    <name evidence="13" type="ORF">LITE_LOCUS48932</name>
</gene>
<dbReference type="InterPro" id="IPR036396">
    <property type="entry name" value="Cyt_P450_sf"/>
</dbReference>
<evidence type="ECO:0000256" key="2">
    <source>
        <dbReference type="ARBA" id="ARBA00010617"/>
    </source>
</evidence>
<keyword evidence="14" id="KW-1185">Reference proteome</keyword>
<keyword evidence="5 11" id="KW-0479">Metal-binding</keyword>
<evidence type="ECO:0000313" key="14">
    <source>
        <dbReference type="Proteomes" id="UP001154282"/>
    </source>
</evidence>
<dbReference type="GO" id="GO:0020037">
    <property type="term" value="F:heme binding"/>
    <property type="evidence" value="ECO:0007669"/>
    <property type="project" value="InterPro"/>
</dbReference>
<evidence type="ECO:0000256" key="7">
    <source>
        <dbReference type="ARBA" id="ARBA00023002"/>
    </source>
</evidence>
<dbReference type="InterPro" id="IPR050665">
    <property type="entry name" value="Cytochrome_P450_Monooxygen"/>
</dbReference>
<dbReference type="GO" id="GO:0016020">
    <property type="term" value="C:membrane"/>
    <property type="evidence" value="ECO:0007669"/>
    <property type="project" value="UniProtKB-SubCell"/>
</dbReference>
<keyword evidence="6" id="KW-1133">Transmembrane helix</keyword>
<dbReference type="GO" id="GO:0005506">
    <property type="term" value="F:iron ion binding"/>
    <property type="evidence" value="ECO:0007669"/>
    <property type="project" value="InterPro"/>
</dbReference>
<evidence type="ECO:0000256" key="1">
    <source>
        <dbReference type="ARBA" id="ARBA00004167"/>
    </source>
</evidence>
<comment type="subcellular location">
    <subcellularLocation>
        <location evidence="1">Membrane</location>
        <topology evidence="1">Single-pass membrane protein</topology>
    </subcellularLocation>
</comment>
<reference evidence="13" key="1">
    <citation type="submission" date="2022-08" db="EMBL/GenBank/DDBJ databases">
        <authorList>
            <person name="Gutierrez-Valencia J."/>
        </authorList>
    </citation>
    <scope>NUCLEOTIDE SEQUENCE</scope>
</reference>
<dbReference type="PANTHER" id="PTHR24282">
    <property type="entry name" value="CYTOCHROME P450 FAMILY MEMBER"/>
    <property type="match status" value="1"/>
</dbReference>
<evidence type="ECO:0000256" key="12">
    <source>
        <dbReference type="RuleBase" id="RU000461"/>
    </source>
</evidence>
<keyword evidence="10" id="KW-0472">Membrane</keyword>
<evidence type="ECO:0000313" key="13">
    <source>
        <dbReference type="EMBL" id="CAI0558810.1"/>
    </source>
</evidence>
<dbReference type="InterPro" id="IPR017972">
    <property type="entry name" value="Cyt_P450_CS"/>
</dbReference>
<evidence type="ECO:0000256" key="5">
    <source>
        <dbReference type="ARBA" id="ARBA00022723"/>
    </source>
</evidence>
<dbReference type="InterPro" id="IPR002401">
    <property type="entry name" value="Cyt_P450_E_grp-I"/>
</dbReference>
<dbReference type="InterPro" id="IPR001128">
    <property type="entry name" value="Cyt_P450"/>
</dbReference>